<dbReference type="Proteomes" id="UP001054837">
    <property type="component" value="Unassembled WGS sequence"/>
</dbReference>
<gene>
    <name evidence="2" type="ORF">CDAR_114981</name>
</gene>
<evidence type="ECO:0000313" key="2">
    <source>
        <dbReference type="EMBL" id="GIY57498.1"/>
    </source>
</evidence>
<protein>
    <submittedName>
        <fullName evidence="2">Uncharacterized protein</fullName>
    </submittedName>
</protein>
<accession>A0AAV4UI74</accession>
<evidence type="ECO:0000313" key="3">
    <source>
        <dbReference type="Proteomes" id="UP001054837"/>
    </source>
</evidence>
<name>A0AAV4UI74_9ARAC</name>
<dbReference type="AlphaFoldDB" id="A0AAV4UI74"/>
<evidence type="ECO:0000256" key="1">
    <source>
        <dbReference type="SAM" id="MobiDB-lite"/>
    </source>
</evidence>
<feature type="region of interest" description="Disordered" evidence="1">
    <location>
        <begin position="1"/>
        <end position="32"/>
    </location>
</feature>
<comment type="caution">
    <text evidence="2">The sequence shown here is derived from an EMBL/GenBank/DDBJ whole genome shotgun (WGS) entry which is preliminary data.</text>
</comment>
<organism evidence="2 3">
    <name type="scientific">Caerostris darwini</name>
    <dbReference type="NCBI Taxonomy" id="1538125"/>
    <lineage>
        <taxon>Eukaryota</taxon>
        <taxon>Metazoa</taxon>
        <taxon>Ecdysozoa</taxon>
        <taxon>Arthropoda</taxon>
        <taxon>Chelicerata</taxon>
        <taxon>Arachnida</taxon>
        <taxon>Araneae</taxon>
        <taxon>Araneomorphae</taxon>
        <taxon>Entelegynae</taxon>
        <taxon>Araneoidea</taxon>
        <taxon>Araneidae</taxon>
        <taxon>Caerostris</taxon>
    </lineage>
</organism>
<sequence>MDGSGVNVKKAGNKKERKKGRSKKKKKKGKISRGNRKLAIVCRELWNKFFNFTQEWLFSCGHQQIRVSEPLSLPPPSGAGVIATLRTGCNNGVEALMATANPFKTQSTTIVYCDGRLCHYYKTQNKVQHWKGAKHVSSEERGSSPDNWAVKYKYGVRRRPVRKFY</sequence>
<reference evidence="2 3" key="1">
    <citation type="submission" date="2021-06" db="EMBL/GenBank/DDBJ databases">
        <title>Caerostris darwini draft genome.</title>
        <authorList>
            <person name="Kono N."/>
            <person name="Arakawa K."/>
        </authorList>
    </citation>
    <scope>NUCLEOTIDE SEQUENCE [LARGE SCALE GENOMIC DNA]</scope>
</reference>
<keyword evidence="3" id="KW-1185">Reference proteome</keyword>
<proteinExistence type="predicted"/>
<feature type="compositionally biased region" description="Basic residues" evidence="1">
    <location>
        <begin position="11"/>
        <end position="32"/>
    </location>
</feature>
<dbReference type="EMBL" id="BPLQ01011341">
    <property type="protein sequence ID" value="GIY57498.1"/>
    <property type="molecule type" value="Genomic_DNA"/>
</dbReference>